<feature type="compositionally biased region" description="Basic and acidic residues" evidence="1">
    <location>
        <begin position="17"/>
        <end position="42"/>
    </location>
</feature>
<evidence type="ECO:0000256" key="1">
    <source>
        <dbReference type="SAM" id="MobiDB-lite"/>
    </source>
</evidence>
<reference evidence="3" key="1">
    <citation type="submission" date="2005-09" db="EMBL/GenBank/DDBJ databases">
        <authorList>
            <person name="Mural R.J."/>
            <person name="Li P.W."/>
            <person name="Adams M.D."/>
            <person name="Amanatides P.G."/>
            <person name="Baden-Tillson H."/>
            <person name="Barnstead M."/>
            <person name="Chin S.H."/>
            <person name="Dew I."/>
            <person name="Evans C.A."/>
            <person name="Ferriera S."/>
            <person name="Flanigan M."/>
            <person name="Fosler C."/>
            <person name="Glodek A."/>
            <person name="Gu Z."/>
            <person name="Holt R.A."/>
            <person name="Jennings D."/>
            <person name="Kraft C.L."/>
            <person name="Lu F."/>
            <person name="Nguyen T."/>
            <person name="Nusskern D.R."/>
            <person name="Pfannkoch C.M."/>
            <person name="Sitter C."/>
            <person name="Sutton G.G."/>
            <person name="Venter J.C."/>
            <person name="Wang Z."/>
            <person name="Woodage T."/>
            <person name="Zheng X.H."/>
            <person name="Zhong F."/>
        </authorList>
    </citation>
    <scope>NUCLEOTIDE SEQUENCE [LARGE SCALE GENOMIC DNA]</scope>
    <source>
        <strain>BN</strain>
        <strain evidence="3">Sprague-Dawley</strain>
    </source>
</reference>
<dbReference type="EMBL" id="CH473962">
    <property type="protein sequence ID" value="EDL98733.1"/>
    <property type="molecule type" value="Genomic_DNA"/>
</dbReference>
<evidence type="ECO:0000313" key="2">
    <source>
        <dbReference type="EMBL" id="EDL98733.1"/>
    </source>
</evidence>
<organism evidence="2 3">
    <name type="scientific">Rattus norvegicus</name>
    <name type="common">Rat</name>
    <dbReference type="NCBI Taxonomy" id="10116"/>
    <lineage>
        <taxon>Eukaryota</taxon>
        <taxon>Metazoa</taxon>
        <taxon>Chordata</taxon>
        <taxon>Craniata</taxon>
        <taxon>Vertebrata</taxon>
        <taxon>Euteleostomi</taxon>
        <taxon>Mammalia</taxon>
        <taxon>Eutheria</taxon>
        <taxon>Euarchontoglires</taxon>
        <taxon>Glires</taxon>
        <taxon>Rodentia</taxon>
        <taxon>Myomorpha</taxon>
        <taxon>Muroidea</taxon>
        <taxon>Muridae</taxon>
        <taxon>Murinae</taxon>
        <taxon>Rattus</taxon>
    </lineage>
</organism>
<sequence>MSDFTQRRGAQESPELQEAKGEEEVERDQGPEAEEPQLKHELAQTSPYSMDDTDPQKFFMSGESKWAVTEGVRRTPGSPDSASPSPAPRLHWLRAPCPLPLWFQLPCAHQPGAAGIWTDVLRGQGAEGPQTSFPTP</sequence>
<feature type="compositionally biased region" description="Basic and acidic residues" evidence="1">
    <location>
        <begin position="1"/>
        <end position="10"/>
    </location>
</feature>
<name>A6IJ13_RAT</name>
<protein>
    <submittedName>
        <fullName evidence="2">RCG55002</fullName>
    </submittedName>
</protein>
<dbReference type="AlphaFoldDB" id="A6IJ13"/>
<gene>
    <name evidence="2" type="ORF">rCG_55002</name>
</gene>
<feature type="region of interest" description="Disordered" evidence="1">
    <location>
        <begin position="1"/>
        <end position="61"/>
    </location>
</feature>
<dbReference type="Proteomes" id="UP000234681">
    <property type="component" value="Chromosome 5"/>
</dbReference>
<accession>A6IJ13</accession>
<feature type="region of interest" description="Disordered" evidence="1">
    <location>
        <begin position="69"/>
        <end position="88"/>
    </location>
</feature>
<proteinExistence type="predicted"/>
<evidence type="ECO:0000313" key="3">
    <source>
        <dbReference type="Proteomes" id="UP000234681"/>
    </source>
</evidence>